<dbReference type="AlphaFoldDB" id="X5DSU8"/>
<organism evidence="2 3">
    <name type="scientific">Corynebacterium glyciniphilum AJ 3170</name>
    <dbReference type="NCBI Taxonomy" id="1404245"/>
    <lineage>
        <taxon>Bacteria</taxon>
        <taxon>Bacillati</taxon>
        <taxon>Actinomycetota</taxon>
        <taxon>Actinomycetes</taxon>
        <taxon>Mycobacteriales</taxon>
        <taxon>Corynebacteriaceae</taxon>
        <taxon>Corynebacterium</taxon>
    </lineage>
</organism>
<dbReference type="STRING" id="1404245.CGLY_09595"/>
<dbReference type="RefSeq" id="WP_038549056.1">
    <property type="nucleotide sequence ID" value="NZ_CP006842.1"/>
</dbReference>
<dbReference type="HOGENOM" id="CLU_1092556_0_0_11"/>
<reference evidence="2 3" key="1">
    <citation type="journal article" date="2015" name="Int. J. Syst. Evol. Microbiol.">
        <title>Revisiting Corynebacterium glyciniphilum (ex Kubota et al., 1972) sp. nov., nom. rev., isolated from putrefied banana.</title>
        <authorList>
            <person name="Al-Dilaimi A."/>
            <person name="Bednarz H."/>
            <person name="Lomker A."/>
            <person name="Niehaus K."/>
            <person name="Kalinowski J."/>
            <person name="Ruckert C."/>
        </authorList>
    </citation>
    <scope>NUCLEOTIDE SEQUENCE [LARGE SCALE GENOMIC DNA]</scope>
    <source>
        <strain evidence="2">AJ 3170</strain>
    </source>
</reference>
<dbReference type="KEGG" id="cgy:CGLY_09595"/>
<proteinExistence type="predicted"/>
<sequence>MWDRRRGPVLTLGACTALILGACGNGGDDADIRDDGASETTVTETMVPADNDDGGESGSIAPGEPDPGGSGTPPGEVTVPGEQVETYFSNEGAVVGVAGLDAAMAPEIIRAQPSLEAGQVSQVWRTGSVELAGREWNNTTLPDEGYWAEVSLDGVQGWMPSAHLFYFGGVEDVTGEYADIGSADDPYRVLGMIGERSTNGMGRWAVVTTPDDTGDGAYRVDVTGMPDDAQAGERLRVTVEQSDEGFRAGQVERTLLCARGVSGGLYL</sequence>
<dbReference type="OrthoDB" id="4833018at2"/>
<name>X5DSU8_9CORY</name>
<accession>X5DSU8</accession>
<dbReference type="EMBL" id="CP006842">
    <property type="protein sequence ID" value="AHW64364.1"/>
    <property type="molecule type" value="Genomic_DNA"/>
</dbReference>
<evidence type="ECO:0000256" key="1">
    <source>
        <dbReference type="SAM" id="MobiDB-lite"/>
    </source>
</evidence>
<dbReference type="Proteomes" id="UP000023703">
    <property type="component" value="Chromosome"/>
</dbReference>
<dbReference type="PROSITE" id="PS51257">
    <property type="entry name" value="PROKAR_LIPOPROTEIN"/>
    <property type="match status" value="1"/>
</dbReference>
<feature type="region of interest" description="Disordered" evidence="1">
    <location>
        <begin position="31"/>
        <end position="80"/>
    </location>
</feature>
<evidence type="ECO:0000313" key="3">
    <source>
        <dbReference type="Proteomes" id="UP000023703"/>
    </source>
</evidence>
<gene>
    <name evidence="2" type="ORF">CGLY_09595</name>
</gene>
<evidence type="ECO:0000313" key="2">
    <source>
        <dbReference type="EMBL" id="AHW64364.1"/>
    </source>
</evidence>
<protein>
    <submittedName>
        <fullName evidence="2">Uncharacterized protein</fullName>
    </submittedName>
</protein>
<keyword evidence="3" id="KW-1185">Reference proteome</keyword>